<dbReference type="GO" id="GO:0015628">
    <property type="term" value="P:protein secretion by the type II secretion system"/>
    <property type="evidence" value="ECO:0007669"/>
    <property type="project" value="TreeGrafter"/>
</dbReference>
<keyword evidence="1" id="KW-0547">Nucleotide-binding</keyword>
<evidence type="ECO:0000259" key="3">
    <source>
        <dbReference type="Pfam" id="PF00437"/>
    </source>
</evidence>
<dbReference type="GO" id="GO:0016887">
    <property type="term" value="F:ATP hydrolysis activity"/>
    <property type="evidence" value="ECO:0007669"/>
    <property type="project" value="TreeGrafter"/>
</dbReference>
<gene>
    <name evidence="4" type="primary">epsE_15</name>
    <name evidence="4" type="ORF">SDC9_198212</name>
</gene>
<dbReference type="AlphaFoldDB" id="A0A645IH06"/>
<dbReference type="InterPro" id="IPR027417">
    <property type="entry name" value="P-loop_NTPase"/>
</dbReference>
<dbReference type="EMBL" id="VSSQ01114898">
    <property type="protein sequence ID" value="MPN50581.1"/>
    <property type="molecule type" value="Genomic_DNA"/>
</dbReference>
<accession>A0A645IH06</accession>
<comment type="caution">
    <text evidence="4">The sequence shown here is derived from an EMBL/GenBank/DDBJ whole genome shotgun (WGS) entry which is preliminary data.</text>
</comment>
<dbReference type="PANTHER" id="PTHR30258">
    <property type="entry name" value="TYPE II SECRETION SYSTEM PROTEIN GSPE-RELATED"/>
    <property type="match status" value="1"/>
</dbReference>
<keyword evidence="2" id="KW-0067">ATP-binding</keyword>
<feature type="domain" description="Bacterial type II secretion system protein E" evidence="3">
    <location>
        <begin position="1"/>
        <end position="169"/>
    </location>
</feature>
<dbReference type="Pfam" id="PF00437">
    <property type="entry name" value="T2SSE"/>
    <property type="match status" value="1"/>
</dbReference>
<proteinExistence type="predicted"/>
<organism evidence="4">
    <name type="scientific">bioreactor metagenome</name>
    <dbReference type="NCBI Taxonomy" id="1076179"/>
    <lineage>
        <taxon>unclassified sequences</taxon>
        <taxon>metagenomes</taxon>
        <taxon>ecological metagenomes</taxon>
    </lineage>
</organism>
<dbReference type="GO" id="GO:0005524">
    <property type="term" value="F:ATP binding"/>
    <property type="evidence" value="ECO:0007669"/>
    <property type="project" value="UniProtKB-KW"/>
</dbReference>
<dbReference type="InterPro" id="IPR001482">
    <property type="entry name" value="T2SS/T4SS_dom"/>
</dbReference>
<dbReference type="SUPFAM" id="SSF52540">
    <property type="entry name" value="P-loop containing nucleoside triphosphate hydrolases"/>
    <property type="match status" value="1"/>
</dbReference>
<dbReference type="PANTHER" id="PTHR30258:SF27">
    <property type="entry name" value="BACTERIOPHAGE ADSORPTION PROTEIN B-RELATED"/>
    <property type="match status" value="1"/>
</dbReference>
<evidence type="ECO:0000313" key="4">
    <source>
        <dbReference type="EMBL" id="MPN50581.1"/>
    </source>
</evidence>
<reference evidence="4" key="1">
    <citation type="submission" date="2019-08" db="EMBL/GenBank/DDBJ databases">
        <authorList>
            <person name="Kucharzyk K."/>
            <person name="Murdoch R.W."/>
            <person name="Higgins S."/>
            <person name="Loffler F."/>
        </authorList>
    </citation>
    <scope>NUCLEOTIDE SEQUENCE</scope>
</reference>
<name>A0A645IH06_9ZZZZ</name>
<evidence type="ECO:0000256" key="1">
    <source>
        <dbReference type="ARBA" id="ARBA00022741"/>
    </source>
</evidence>
<dbReference type="Gene3D" id="3.40.50.300">
    <property type="entry name" value="P-loop containing nucleotide triphosphate hydrolases"/>
    <property type="match status" value="1"/>
</dbReference>
<dbReference type="GO" id="GO:0015627">
    <property type="term" value="C:type II protein secretion system complex"/>
    <property type="evidence" value="ECO:0007669"/>
    <property type="project" value="TreeGrafter"/>
</dbReference>
<protein>
    <submittedName>
        <fullName evidence="4">Type II secretion system protein E</fullName>
    </submittedName>
</protein>
<evidence type="ECO:0000256" key="2">
    <source>
        <dbReference type="ARBA" id="ARBA00022840"/>
    </source>
</evidence>
<sequence>MIGEVRDGETGDIAVKSALTGHLVLSTLHTNSASGVLTRLVNIGIAPFLVASTLRLAIAQRLVRVPCSHCVRKRRPTADECAEFGWDAKDESLLIPEVTGCQFCGNKGYAGRIGLYEMIPIDNELRKMILKNSDEQEFEKYAFGVRKLPSLHDDGAAKILAGKTTVQEVRDVTNTNF</sequence>
<dbReference type="GO" id="GO:0005886">
    <property type="term" value="C:plasma membrane"/>
    <property type="evidence" value="ECO:0007669"/>
    <property type="project" value="TreeGrafter"/>
</dbReference>